<organism evidence="1 2">
    <name type="scientific">Emericella nidulans (strain FGSC A4 / ATCC 38163 / CBS 112.46 / NRRL 194 / M139)</name>
    <name type="common">Aspergillus nidulans</name>
    <dbReference type="NCBI Taxonomy" id="227321"/>
    <lineage>
        <taxon>Eukaryota</taxon>
        <taxon>Fungi</taxon>
        <taxon>Dikarya</taxon>
        <taxon>Ascomycota</taxon>
        <taxon>Pezizomycotina</taxon>
        <taxon>Eurotiomycetes</taxon>
        <taxon>Eurotiomycetidae</taxon>
        <taxon>Eurotiales</taxon>
        <taxon>Aspergillaceae</taxon>
        <taxon>Aspergillus</taxon>
        <taxon>Aspergillus subgen. Nidulantes</taxon>
    </lineage>
</organism>
<gene>
    <name evidence="1" type="ORF">ANIA_11559</name>
</gene>
<dbReference type="InParanoid" id="C8VCC5"/>
<evidence type="ECO:0000313" key="2">
    <source>
        <dbReference type="Proteomes" id="UP000000560"/>
    </source>
</evidence>
<dbReference type="KEGG" id="ani:ANIA_11559"/>
<reference evidence="2" key="1">
    <citation type="journal article" date="2005" name="Nature">
        <title>Sequencing of Aspergillus nidulans and comparative analysis with A. fumigatus and A. oryzae.</title>
        <authorList>
            <person name="Galagan J.E."/>
            <person name="Calvo S.E."/>
            <person name="Cuomo C."/>
            <person name="Ma L.J."/>
            <person name="Wortman J.R."/>
            <person name="Batzoglou S."/>
            <person name="Lee S.I."/>
            <person name="Basturkmen M."/>
            <person name="Spevak C.C."/>
            <person name="Clutterbuck J."/>
            <person name="Kapitonov V."/>
            <person name="Jurka J."/>
            <person name="Scazzocchio C."/>
            <person name="Farman M."/>
            <person name="Butler J."/>
            <person name="Purcell S."/>
            <person name="Harris S."/>
            <person name="Braus G.H."/>
            <person name="Draht O."/>
            <person name="Busch S."/>
            <person name="D'Enfert C."/>
            <person name="Bouchier C."/>
            <person name="Goldman G.H."/>
            <person name="Bell-Pedersen D."/>
            <person name="Griffiths-Jones S."/>
            <person name="Doonan J.H."/>
            <person name="Yu J."/>
            <person name="Vienken K."/>
            <person name="Pain A."/>
            <person name="Freitag M."/>
            <person name="Selker E.U."/>
            <person name="Archer D.B."/>
            <person name="Penalva M.A."/>
            <person name="Oakley B.R."/>
            <person name="Momany M."/>
            <person name="Tanaka T."/>
            <person name="Kumagai T."/>
            <person name="Asai K."/>
            <person name="Machida M."/>
            <person name="Nierman W.C."/>
            <person name="Denning D.W."/>
            <person name="Caddick M."/>
            <person name="Hynes M."/>
            <person name="Paoletti M."/>
            <person name="Fischer R."/>
            <person name="Miller B."/>
            <person name="Dyer P."/>
            <person name="Sachs M.S."/>
            <person name="Osmani S.A."/>
            <person name="Birren B.W."/>
        </authorList>
    </citation>
    <scope>NUCLEOTIDE SEQUENCE [LARGE SCALE GENOMIC DNA]</scope>
    <source>
        <strain evidence="2">FGSC A4 / ATCC 38163 / CBS 112.46 / NRRL 194 / M139</strain>
    </source>
</reference>
<proteinExistence type="predicted"/>
<dbReference type="Proteomes" id="UP000000560">
    <property type="component" value="Chromosome IV"/>
</dbReference>
<sequence length="70" mass="8182">MLTDAFQPLQLRALKKLYENWLMDQNLSIYFSSDQDAMILDELVFLEDAGTETTKQDDREKVMYMVDKGA</sequence>
<name>C8VCC5_EMENI</name>
<dbReference type="HOGENOM" id="CLU_2757771_0_0_1"/>
<dbReference type="AlphaFoldDB" id="C8VCC5"/>
<keyword evidence="2" id="KW-1185">Reference proteome</keyword>
<dbReference type="EMBL" id="BN001304">
    <property type="protein sequence ID" value="CBF78420.1"/>
    <property type="molecule type" value="Genomic_DNA"/>
</dbReference>
<protein>
    <submittedName>
        <fullName evidence="1">Uncharacterized protein</fullName>
    </submittedName>
</protein>
<accession>C8VCC5</accession>
<dbReference type="OrthoDB" id="10461115at2759"/>
<dbReference type="RefSeq" id="XP_050467833.1">
    <property type="nucleotide sequence ID" value="XM_050611854.1"/>
</dbReference>
<dbReference type="GeneID" id="74897127"/>
<evidence type="ECO:0000313" key="1">
    <source>
        <dbReference type="EMBL" id="CBF78420.1"/>
    </source>
</evidence>
<reference evidence="2" key="2">
    <citation type="journal article" date="2009" name="Fungal Genet. Biol.">
        <title>The 2008 update of the Aspergillus nidulans genome annotation: a community effort.</title>
        <authorList>
            <person name="Wortman J.R."/>
            <person name="Gilsenan J.M."/>
            <person name="Joardar V."/>
            <person name="Deegan J."/>
            <person name="Clutterbuck J."/>
            <person name="Andersen M.R."/>
            <person name="Archer D."/>
            <person name="Bencina M."/>
            <person name="Braus G."/>
            <person name="Coutinho P."/>
            <person name="von Dohren H."/>
            <person name="Doonan J."/>
            <person name="Driessen A.J."/>
            <person name="Durek P."/>
            <person name="Espeso E."/>
            <person name="Fekete E."/>
            <person name="Flipphi M."/>
            <person name="Estrada C.G."/>
            <person name="Geysens S."/>
            <person name="Goldman G."/>
            <person name="de Groot P.W."/>
            <person name="Hansen K."/>
            <person name="Harris S.D."/>
            <person name="Heinekamp T."/>
            <person name="Helmstaedt K."/>
            <person name="Henrissat B."/>
            <person name="Hofmann G."/>
            <person name="Homan T."/>
            <person name="Horio T."/>
            <person name="Horiuchi H."/>
            <person name="James S."/>
            <person name="Jones M."/>
            <person name="Karaffa L."/>
            <person name="Karanyi Z."/>
            <person name="Kato M."/>
            <person name="Keller N."/>
            <person name="Kelly D.E."/>
            <person name="Kiel J.A."/>
            <person name="Kim J.M."/>
            <person name="van der Klei I.J."/>
            <person name="Klis F.M."/>
            <person name="Kovalchuk A."/>
            <person name="Krasevec N."/>
            <person name="Kubicek C.P."/>
            <person name="Liu B."/>
            <person name="Maccabe A."/>
            <person name="Meyer V."/>
            <person name="Mirabito P."/>
            <person name="Miskei M."/>
            <person name="Mos M."/>
            <person name="Mullins J."/>
            <person name="Nelson D.R."/>
            <person name="Nielsen J."/>
            <person name="Oakley B.R."/>
            <person name="Osmani S.A."/>
            <person name="Pakula T."/>
            <person name="Paszewski A."/>
            <person name="Paulsen I."/>
            <person name="Pilsyk S."/>
            <person name="Pocsi I."/>
            <person name="Punt P.J."/>
            <person name="Ram A.F."/>
            <person name="Ren Q."/>
            <person name="Robellet X."/>
            <person name="Robson G."/>
            <person name="Seiboth B."/>
            <person name="van Solingen P."/>
            <person name="Specht T."/>
            <person name="Sun J."/>
            <person name="Taheri-Talesh N."/>
            <person name="Takeshita N."/>
            <person name="Ussery D."/>
            <person name="vanKuyk P.A."/>
            <person name="Visser H."/>
            <person name="van de Vondervoort P.J."/>
            <person name="de Vries R.P."/>
            <person name="Walton J."/>
            <person name="Xiang X."/>
            <person name="Xiong Y."/>
            <person name="Zeng A.P."/>
            <person name="Brandt B.W."/>
            <person name="Cornell M.J."/>
            <person name="van den Hondel C.A."/>
            <person name="Visser J."/>
            <person name="Oliver S.G."/>
            <person name="Turner G."/>
        </authorList>
    </citation>
    <scope>GENOME REANNOTATION</scope>
    <source>
        <strain evidence="2">FGSC A4 / ATCC 38163 / CBS 112.46 / NRRL 194 / M139</strain>
    </source>
</reference>